<dbReference type="InterPro" id="IPR015890">
    <property type="entry name" value="Chorismate_C"/>
</dbReference>
<dbReference type="InterPro" id="IPR005801">
    <property type="entry name" value="ADC_synthase"/>
</dbReference>
<dbReference type="InterPro" id="IPR017926">
    <property type="entry name" value="GATASE"/>
</dbReference>
<feature type="region of interest" description="Disordered" evidence="10">
    <location>
        <begin position="563"/>
        <end position="582"/>
    </location>
</feature>
<evidence type="ECO:0000259" key="11">
    <source>
        <dbReference type="Pfam" id="PF00117"/>
    </source>
</evidence>
<dbReference type="NCBIfam" id="TIGR00553">
    <property type="entry name" value="pabB"/>
    <property type="match status" value="1"/>
</dbReference>
<evidence type="ECO:0000313" key="15">
    <source>
        <dbReference type="Proteomes" id="UP000285060"/>
    </source>
</evidence>
<dbReference type="EMBL" id="QUSY01000025">
    <property type="protein sequence ID" value="RHY34534.1"/>
    <property type="molecule type" value="Genomic_DNA"/>
</dbReference>
<evidence type="ECO:0000256" key="8">
    <source>
        <dbReference type="ARBA" id="ARBA00031329"/>
    </source>
</evidence>
<dbReference type="GO" id="GO:0046656">
    <property type="term" value="P:folic acid biosynthetic process"/>
    <property type="evidence" value="ECO:0007669"/>
    <property type="project" value="UniProtKB-KW"/>
</dbReference>
<sequence>MKSDQSQVANEQSWPILGGASNKMVALRRAPLVQTLLLDNYDSYTYNLFQMLSQVNGLEPVVYTNDAFDGDWDVAFATFLKHVDRVHALHRHVEIRVNIVLSPGPGTPTKVKDFGLCAAAIARSPHVPILGVCLGHQGMAHFYGGKVERAPTVMHGRTSRIQQLADKADPFFFGIPRTFDVVRYHSLLAVSLPVGTLEILATTTEDDLVMAFKHRELPHYGVQFHPESVCSEFGYQMLQNFRDISTEAPCQICPLHHAPSVSLNELATCSAIKFPVVQPELSPPSSATHHVLVEALIAVDVATEDVFEQLYGTSRHAFWLDSSNGARFSFMGDAAGPLATHVAYDRWTNTVTTAHGSSTESILDYIRRELAAIRIVDDTALPFDFRGGFVGYFGYEVLGVGDKSDLAVHPPPDMAVPDASFVFADRVVVHDAVTRQYYVLVVTTAKHLTASKEWMASTAARIRTMMPSKGRPADSFDHPIVFRPSRSRPTYEANIATVLSEIQAGETYEVCLTNQLIANVSIGNPLGFYKTLRRLNPAPFAGYLTTPRFSVCSSSPERFVSVNKHKHMESKPIKGTRKRAADPDEDAAVAAELAACVKDRAENMMITDLVRNDFGHVCTVGSIHVPTLMQVESFATVHQLVTTVRGQLRPTASVVDAIEATFPGGSMTGAPKKRTMELIRRVEQHPRGVYSGALGYLSINGAADLNIVIRTAVVTHNHVTIGSGGAIVALSDTDDEYDEMLLKTQALRSALAAYTNQPVTVDVSTSFYNL</sequence>
<evidence type="ECO:0000259" key="12">
    <source>
        <dbReference type="Pfam" id="PF00425"/>
    </source>
</evidence>
<evidence type="ECO:0000256" key="10">
    <source>
        <dbReference type="SAM" id="MobiDB-lite"/>
    </source>
</evidence>
<evidence type="ECO:0000256" key="2">
    <source>
        <dbReference type="ARBA" id="ARBA00005009"/>
    </source>
</evidence>
<keyword evidence="15" id="KW-1185">Reference proteome</keyword>
<proteinExistence type="inferred from homology"/>
<comment type="similarity">
    <text evidence="3">In the C-terminal section; belongs to the anthranilate synthase component I family.</text>
</comment>
<evidence type="ECO:0000256" key="5">
    <source>
        <dbReference type="ARBA" id="ARBA00022679"/>
    </source>
</evidence>
<dbReference type="Proteomes" id="UP000285060">
    <property type="component" value="Unassembled WGS sequence"/>
</dbReference>
<dbReference type="PANTHER" id="PTHR11236">
    <property type="entry name" value="AMINOBENZOATE/ANTHRANILATE SYNTHASE"/>
    <property type="match status" value="1"/>
</dbReference>
<organism evidence="14 15">
    <name type="scientific">Aphanomyces invadans</name>
    <dbReference type="NCBI Taxonomy" id="157072"/>
    <lineage>
        <taxon>Eukaryota</taxon>
        <taxon>Sar</taxon>
        <taxon>Stramenopiles</taxon>
        <taxon>Oomycota</taxon>
        <taxon>Saprolegniomycetes</taxon>
        <taxon>Saprolegniales</taxon>
        <taxon>Verrucalvaceae</taxon>
        <taxon>Aphanomyces</taxon>
    </lineage>
</organism>
<evidence type="ECO:0000256" key="7">
    <source>
        <dbReference type="ARBA" id="ARBA00022962"/>
    </source>
</evidence>
<keyword evidence="7" id="KW-0315">Glutamine amidotransferase</keyword>
<dbReference type="PRINTS" id="PR00095">
    <property type="entry name" value="ANTSNTHASEI"/>
</dbReference>
<dbReference type="InterPro" id="IPR005802">
    <property type="entry name" value="ADC_synth_comp_1"/>
</dbReference>
<dbReference type="PROSITE" id="PS51273">
    <property type="entry name" value="GATASE_TYPE_1"/>
    <property type="match status" value="1"/>
</dbReference>
<evidence type="ECO:0000313" key="14">
    <source>
        <dbReference type="EMBL" id="RHY34534.1"/>
    </source>
</evidence>
<feature type="compositionally biased region" description="Basic residues" evidence="10">
    <location>
        <begin position="563"/>
        <end position="578"/>
    </location>
</feature>
<dbReference type="PANTHER" id="PTHR11236:SF18">
    <property type="entry name" value="AMINODEOXYCHORISMATE SYNTHASE"/>
    <property type="match status" value="1"/>
</dbReference>
<dbReference type="AlphaFoldDB" id="A0A418B8J4"/>
<dbReference type="InterPro" id="IPR029062">
    <property type="entry name" value="Class_I_gatase-like"/>
</dbReference>
<evidence type="ECO:0000256" key="9">
    <source>
        <dbReference type="ARBA" id="ARBA00031904"/>
    </source>
</evidence>
<dbReference type="SUPFAM" id="SSF52317">
    <property type="entry name" value="Class I glutamine amidotransferase-like"/>
    <property type="match status" value="1"/>
</dbReference>
<reference evidence="14 15" key="1">
    <citation type="submission" date="2018-08" db="EMBL/GenBank/DDBJ databases">
        <title>Aphanomyces genome sequencing and annotation.</title>
        <authorList>
            <person name="Minardi D."/>
            <person name="Oidtmann B."/>
            <person name="Van Der Giezen M."/>
            <person name="Studholme D.J."/>
        </authorList>
    </citation>
    <scope>NUCLEOTIDE SEQUENCE [LARGE SCALE GENOMIC DNA]</scope>
    <source>
        <strain evidence="14 15">NJM0002</strain>
    </source>
</reference>
<feature type="domain" description="Anthranilate synthase component I N-terminal" evidence="13">
    <location>
        <begin position="303"/>
        <end position="439"/>
    </location>
</feature>
<dbReference type="Gene3D" id="3.60.120.10">
    <property type="entry name" value="Anthranilate synthase"/>
    <property type="match status" value="1"/>
</dbReference>
<comment type="caution">
    <text evidence="14">The sequence shown here is derived from an EMBL/GenBank/DDBJ whole genome shotgun (WGS) entry which is preliminary data.</text>
</comment>
<keyword evidence="6" id="KW-0289">Folate biosynthesis</keyword>
<accession>A0A418B8J4</accession>
<dbReference type="SUPFAM" id="SSF56322">
    <property type="entry name" value="ADC synthase"/>
    <property type="match status" value="1"/>
</dbReference>
<dbReference type="UniPathway" id="UPA00077">
    <property type="reaction ID" value="UER00149"/>
</dbReference>
<dbReference type="CDD" id="cd01743">
    <property type="entry name" value="GATase1_Anthranilate_Synthase"/>
    <property type="match status" value="1"/>
</dbReference>
<feature type="domain" description="Glutamine amidotransferase" evidence="11">
    <location>
        <begin position="36"/>
        <end position="241"/>
    </location>
</feature>
<dbReference type="EC" id="2.6.1.85" evidence="4"/>
<keyword evidence="5" id="KW-0808">Transferase</keyword>
<dbReference type="GO" id="GO:0000162">
    <property type="term" value="P:L-tryptophan biosynthetic process"/>
    <property type="evidence" value="ECO:0007669"/>
    <property type="project" value="TreeGrafter"/>
</dbReference>
<feature type="domain" description="Chorismate-utilising enzyme C-terminal" evidence="12">
    <location>
        <begin position="488"/>
        <end position="743"/>
    </location>
</feature>
<dbReference type="InterPro" id="IPR006221">
    <property type="entry name" value="TrpG/PapA_dom"/>
</dbReference>
<dbReference type="Pfam" id="PF00117">
    <property type="entry name" value="GATase"/>
    <property type="match status" value="1"/>
</dbReference>
<gene>
    <name evidence="14" type="ORF">DYB32_000878</name>
</gene>
<protein>
    <recommendedName>
        <fullName evidence="4">aminodeoxychorismate synthase</fullName>
        <ecNumber evidence="4">2.6.1.85</ecNumber>
    </recommendedName>
    <alternativeName>
        <fullName evidence="8">Para-aminobenzoate synthase</fullName>
    </alternativeName>
    <alternativeName>
        <fullName evidence="9">p-aminobenzoic acid synthase</fullName>
    </alternativeName>
</protein>
<dbReference type="InterPro" id="IPR006805">
    <property type="entry name" value="Anth_synth_I_N"/>
</dbReference>
<dbReference type="NCBIfam" id="TIGR00566">
    <property type="entry name" value="trpG_papA"/>
    <property type="match status" value="1"/>
</dbReference>
<evidence type="ECO:0000256" key="3">
    <source>
        <dbReference type="ARBA" id="ARBA00005970"/>
    </source>
</evidence>
<dbReference type="GO" id="GO:0008153">
    <property type="term" value="P:4-aminobenzoate biosynthetic process"/>
    <property type="evidence" value="ECO:0007669"/>
    <property type="project" value="TreeGrafter"/>
</dbReference>
<dbReference type="GO" id="GO:0046654">
    <property type="term" value="P:tetrahydrofolate biosynthetic process"/>
    <property type="evidence" value="ECO:0007669"/>
    <property type="project" value="UniProtKB-UniPathway"/>
</dbReference>
<evidence type="ECO:0000256" key="1">
    <source>
        <dbReference type="ARBA" id="ARBA00001000"/>
    </source>
</evidence>
<dbReference type="Pfam" id="PF04715">
    <property type="entry name" value="Anth_synt_I_N"/>
    <property type="match status" value="1"/>
</dbReference>
<dbReference type="Pfam" id="PF00425">
    <property type="entry name" value="Chorismate_bind"/>
    <property type="match status" value="1"/>
</dbReference>
<dbReference type="Gene3D" id="3.40.50.880">
    <property type="match status" value="1"/>
</dbReference>
<name>A0A418B8J4_9STRA</name>
<dbReference type="GO" id="GO:0005737">
    <property type="term" value="C:cytoplasm"/>
    <property type="evidence" value="ECO:0007669"/>
    <property type="project" value="TreeGrafter"/>
</dbReference>
<evidence type="ECO:0000259" key="13">
    <source>
        <dbReference type="Pfam" id="PF04715"/>
    </source>
</evidence>
<dbReference type="GO" id="GO:0046820">
    <property type="term" value="F:4-amino-4-deoxychorismate synthase activity"/>
    <property type="evidence" value="ECO:0007669"/>
    <property type="project" value="UniProtKB-EC"/>
</dbReference>
<dbReference type="VEuPathDB" id="FungiDB:H310_10421"/>
<comment type="pathway">
    <text evidence="2">Cofactor biosynthesis; tetrahydrofolate biosynthesis; 4-aminobenzoate from chorismate: step 1/2.</text>
</comment>
<comment type="catalytic activity">
    <reaction evidence="1">
        <text>chorismate + L-glutamine = 4-amino-4-deoxychorismate + L-glutamate</text>
        <dbReference type="Rhea" id="RHEA:11672"/>
        <dbReference type="ChEBI" id="CHEBI:29748"/>
        <dbReference type="ChEBI" id="CHEBI:29985"/>
        <dbReference type="ChEBI" id="CHEBI:58359"/>
        <dbReference type="ChEBI" id="CHEBI:58406"/>
        <dbReference type="EC" id="2.6.1.85"/>
    </reaction>
</comment>
<dbReference type="InterPro" id="IPR019999">
    <property type="entry name" value="Anth_synth_I-like"/>
</dbReference>
<evidence type="ECO:0000256" key="6">
    <source>
        <dbReference type="ARBA" id="ARBA00022909"/>
    </source>
</evidence>
<evidence type="ECO:0000256" key="4">
    <source>
        <dbReference type="ARBA" id="ARBA00013139"/>
    </source>
</evidence>